<feature type="transmembrane region" description="Helical" evidence="6">
    <location>
        <begin position="207"/>
        <end position="228"/>
    </location>
</feature>
<keyword evidence="4 6" id="KW-1133">Transmembrane helix</keyword>
<evidence type="ECO:0000259" key="7">
    <source>
        <dbReference type="Pfam" id="PF02687"/>
    </source>
</evidence>
<dbReference type="OrthoDB" id="9781780at2"/>
<dbReference type="GO" id="GO:0055085">
    <property type="term" value="P:transmembrane transport"/>
    <property type="evidence" value="ECO:0007669"/>
    <property type="project" value="UniProtKB-UniRule"/>
</dbReference>
<accession>A0A0C1R0C9</accession>
<keyword evidence="5 6" id="KW-0472">Membrane</keyword>
<keyword evidence="2 6" id="KW-1003">Cell membrane</keyword>
<dbReference type="PANTHER" id="PTHR46795:SF3">
    <property type="entry name" value="ABC TRANSPORTER PERMEASE"/>
    <property type="match status" value="1"/>
</dbReference>
<feature type="transmembrane region" description="Helical" evidence="6">
    <location>
        <begin position="60"/>
        <end position="80"/>
    </location>
</feature>
<evidence type="ECO:0000256" key="4">
    <source>
        <dbReference type="ARBA" id="ARBA00022989"/>
    </source>
</evidence>
<evidence type="ECO:0000256" key="6">
    <source>
        <dbReference type="PIRNR" id="PIRNR018968"/>
    </source>
</evidence>
<evidence type="ECO:0000313" key="9">
    <source>
        <dbReference type="Proteomes" id="UP000031366"/>
    </source>
</evidence>
<comment type="similarity">
    <text evidence="6">Belongs to the ABC-4 integral membrane protein family.</text>
</comment>
<proteinExistence type="inferred from homology"/>
<feature type="transmembrane region" description="Helical" evidence="6">
    <location>
        <begin position="162"/>
        <end position="180"/>
    </location>
</feature>
<feature type="transmembrane region" description="Helical" evidence="6">
    <location>
        <begin position="612"/>
        <end position="629"/>
    </location>
</feature>
<evidence type="ECO:0000313" key="8">
    <source>
        <dbReference type="EMBL" id="KIE46857.1"/>
    </source>
</evidence>
<reference evidence="8 9" key="1">
    <citation type="journal article" date="2015" name="Infect. Genet. Evol.">
        <title>Genomic sequences of six botulinum neurotoxin-producing strains representing three clostridial species illustrate the mobility and diversity of botulinum neurotoxin genes.</title>
        <authorList>
            <person name="Smith T.J."/>
            <person name="Hill K.K."/>
            <person name="Xie G."/>
            <person name="Foley B.T."/>
            <person name="Williamson C.H."/>
            <person name="Foster J.T."/>
            <person name="Johnson S.L."/>
            <person name="Chertkov O."/>
            <person name="Teshima H."/>
            <person name="Gibbons H.S."/>
            <person name="Johnsky L.A."/>
            <person name="Karavis M.A."/>
            <person name="Smith L.A."/>
        </authorList>
    </citation>
    <scope>NUCLEOTIDE SEQUENCE [LARGE SCALE GENOMIC DNA]</scope>
    <source>
        <strain evidence="8 9">CDC 2741</strain>
    </source>
</reference>
<dbReference type="STRING" id="29341.RSJ17_13320"/>
<dbReference type="RefSeq" id="WP_039632334.1">
    <property type="nucleotide sequence ID" value="NZ_AYSO01000015.1"/>
</dbReference>
<evidence type="ECO:0000256" key="2">
    <source>
        <dbReference type="ARBA" id="ARBA00022475"/>
    </source>
</evidence>
<gene>
    <name evidence="8" type="ORF">U732_1381</name>
</gene>
<dbReference type="PIRSF" id="PIRSF018968">
    <property type="entry name" value="ABC_permease_BceB"/>
    <property type="match status" value="1"/>
</dbReference>
<sequence length="642" mass="72932">MKINLLNISLNNVKHNKKNYFTYIVSIIINISIFNVYLNIANSEKLRALMGKDSLGVAGLLFNLCSYVIILFSVIFMWNSTSFFIKKRKKEIGIYALLGMKNKDIAKMMFMETLIIGIFSLSISIVIGTLLSQIFARVFMSFIKATGDIGIVFSFKALKDTLVNFSIVFIIISIRAYRIIYKFKLIELFKGEEINEKEPKNKALKGILSIALLILGYFFGSLTGIKILGAASLFLALISVIVGTYLFFNSFFTLYVSLMRQRKGSYKNVEKLLALSSIRSRIGSNAKSLAVISILNASIIVAASTTMIITGLLEKDISNNKFSYVYHSNKEADKIVDKVLDKYKDNKVKNDIFIHSLKFSENEILKDGTEGRNIYVIKEEDYNKLCDAANIEEKLKLKNKNSIAILDENEISSERVWKIGASKIKSVKVNENINMLFGDNEESMNLLEYREEIINPEVGGKTVVVTSESFERFKTFGKPLSLRFINVEDQNKSKELTEDLNNSLHEKTKISSYYQSYESVSNVSGTFKFIAFFTSLIFIISSLSVIYFKIVMECDEEIKRYSIMKKIGFSNKDIKKSMGKELAIIFMLPLILSILHALAALSTIIFLQIEGAIISIFIFIIIYLIFYGLSNKSHFKFIIEMI</sequence>
<dbReference type="AlphaFoldDB" id="A0A0C1R0C9"/>
<feature type="transmembrane region" description="Helical" evidence="6">
    <location>
        <begin position="582"/>
        <end position="606"/>
    </location>
</feature>
<dbReference type="InterPro" id="IPR003838">
    <property type="entry name" value="ABC3_permease_C"/>
</dbReference>
<feature type="transmembrane region" description="Helical" evidence="6">
    <location>
        <begin position="529"/>
        <end position="550"/>
    </location>
</feature>
<dbReference type="Pfam" id="PF02687">
    <property type="entry name" value="FtsX"/>
    <property type="match status" value="2"/>
</dbReference>
<feature type="transmembrane region" description="Helical" evidence="6">
    <location>
        <begin position="289"/>
        <end position="313"/>
    </location>
</feature>
<dbReference type="InterPro" id="IPR052536">
    <property type="entry name" value="ABC-4_Integral_Memb_Prot"/>
</dbReference>
<dbReference type="Proteomes" id="UP000031366">
    <property type="component" value="Unassembled WGS sequence"/>
</dbReference>
<feature type="transmembrane region" description="Helical" evidence="6">
    <location>
        <begin position="110"/>
        <end position="136"/>
    </location>
</feature>
<organism evidence="8 9">
    <name type="scientific">Clostridium argentinense CDC 2741</name>
    <dbReference type="NCBI Taxonomy" id="1418104"/>
    <lineage>
        <taxon>Bacteria</taxon>
        <taxon>Bacillati</taxon>
        <taxon>Bacillota</taxon>
        <taxon>Clostridia</taxon>
        <taxon>Eubacteriales</taxon>
        <taxon>Clostridiaceae</taxon>
        <taxon>Clostridium</taxon>
    </lineage>
</organism>
<evidence type="ECO:0000256" key="5">
    <source>
        <dbReference type="ARBA" id="ARBA00023136"/>
    </source>
</evidence>
<dbReference type="InterPro" id="IPR027022">
    <property type="entry name" value="ABC_permease_BceB-typ"/>
</dbReference>
<feature type="domain" description="ABC3 transporter permease C-terminal" evidence="7">
    <location>
        <begin position="533"/>
        <end position="625"/>
    </location>
</feature>
<protein>
    <submittedName>
        <fullName evidence="8">FtsX-like permease family protein</fullName>
    </submittedName>
</protein>
<keyword evidence="9" id="KW-1185">Reference proteome</keyword>
<dbReference type="PANTHER" id="PTHR46795">
    <property type="entry name" value="ABC TRANSPORTER PERMEASE-RELATED-RELATED"/>
    <property type="match status" value="1"/>
</dbReference>
<feature type="domain" description="ABC3 transporter permease C-terminal" evidence="7">
    <location>
        <begin position="65"/>
        <end position="168"/>
    </location>
</feature>
<name>A0A0C1R0C9_9CLOT</name>
<comment type="caution">
    <text evidence="8">The sequence shown here is derived from an EMBL/GenBank/DDBJ whole genome shotgun (WGS) entry which is preliminary data.</text>
</comment>
<feature type="transmembrane region" description="Helical" evidence="6">
    <location>
        <begin position="234"/>
        <end position="258"/>
    </location>
</feature>
<comment type="subcellular location">
    <subcellularLocation>
        <location evidence="1 6">Cell membrane</location>
        <topology evidence="1 6">Multi-pass membrane protein</topology>
    </subcellularLocation>
</comment>
<evidence type="ECO:0000256" key="3">
    <source>
        <dbReference type="ARBA" id="ARBA00022692"/>
    </source>
</evidence>
<feature type="transmembrane region" description="Helical" evidence="6">
    <location>
        <begin position="20"/>
        <end position="40"/>
    </location>
</feature>
<keyword evidence="6" id="KW-0813">Transport</keyword>
<keyword evidence="3 6" id="KW-0812">Transmembrane</keyword>
<evidence type="ECO:0000256" key="1">
    <source>
        <dbReference type="ARBA" id="ARBA00004651"/>
    </source>
</evidence>
<dbReference type="GO" id="GO:0005886">
    <property type="term" value="C:plasma membrane"/>
    <property type="evidence" value="ECO:0007669"/>
    <property type="project" value="UniProtKB-SubCell"/>
</dbReference>
<dbReference type="EMBL" id="AYSO01000015">
    <property type="protein sequence ID" value="KIE46857.1"/>
    <property type="molecule type" value="Genomic_DNA"/>
</dbReference>